<sequence length="160" mass="16602">MSRQNGHSKSAHSTIVTGASGGPISGEPSVASVFTLFASKRMRNASSRSFFDRPSLTCLSRSCAAGRHALQGRCSFTHCAMLTGVSGQGERSSETWAPHSRRSRGVSEEVSTPGSETDTSGAGAGLGSLEPELPGQPVTPIESNARSGGIQRRNDIAARA</sequence>
<reference evidence="2 3" key="1">
    <citation type="submission" date="2015-09" db="EMBL/GenBank/DDBJ databases">
        <title>Sorangium comparison.</title>
        <authorList>
            <person name="Zaburannyi N."/>
            <person name="Bunk B."/>
            <person name="Overmann J."/>
            <person name="Mueller R."/>
        </authorList>
    </citation>
    <scope>NUCLEOTIDE SEQUENCE [LARGE SCALE GENOMIC DNA]</scope>
    <source>
        <strain evidence="2 3">So ce836</strain>
    </source>
</reference>
<proteinExistence type="predicted"/>
<dbReference type="EMBL" id="CP012672">
    <property type="protein sequence ID" value="AUX36847.1"/>
    <property type="molecule type" value="Genomic_DNA"/>
</dbReference>
<name>A0A4P2R1M8_SORCE</name>
<organism evidence="2 3">
    <name type="scientific">Sorangium cellulosum</name>
    <name type="common">Polyangium cellulosum</name>
    <dbReference type="NCBI Taxonomy" id="56"/>
    <lineage>
        <taxon>Bacteria</taxon>
        <taxon>Pseudomonadati</taxon>
        <taxon>Myxococcota</taxon>
        <taxon>Polyangia</taxon>
        <taxon>Polyangiales</taxon>
        <taxon>Polyangiaceae</taxon>
        <taxon>Sorangium</taxon>
    </lineage>
</organism>
<dbReference type="Proteomes" id="UP000295497">
    <property type="component" value="Chromosome"/>
</dbReference>
<dbReference type="AlphaFoldDB" id="A0A4P2R1M8"/>
<accession>A0A4P2R1M8</accession>
<protein>
    <submittedName>
        <fullName evidence="2">Uncharacterized protein</fullName>
    </submittedName>
</protein>
<feature type="region of interest" description="Disordered" evidence="1">
    <location>
        <begin position="86"/>
        <end position="160"/>
    </location>
</feature>
<feature type="region of interest" description="Disordered" evidence="1">
    <location>
        <begin position="1"/>
        <end position="24"/>
    </location>
</feature>
<feature type="compositionally biased region" description="Polar residues" evidence="1">
    <location>
        <begin position="1"/>
        <end position="17"/>
    </location>
</feature>
<gene>
    <name evidence="2" type="ORF">SOCE836_090650</name>
</gene>
<evidence type="ECO:0000313" key="3">
    <source>
        <dbReference type="Proteomes" id="UP000295497"/>
    </source>
</evidence>
<evidence type="ECO:0000313" key="2">
    <source>
        <dbReference type="EMBL" id="AUX36847.1"/>
    </source>
</evidence>
<evidence type="ECO:0000256" key="1">
    <source>
        <dbReference type="SAM" id="MobiDB-lite"/>
    </source>
</evidence>